<dbReference type="GO" id="GO:0007264">
    <property type="term" value="P:small GTPase-mediated signal transduction"/>
    <property type="evidence" value="ECO:0007669"/>
    <property type="project" value="InterPro"/>
</dbReference>
<gene>
    <name evidence="3" type="primary">jg19682</name>
    <name evidence="3" type="ORF">PAEG_LOCUS2595</name>
</gene>
<dbReference type="PROSITE" id="PS51651">
    <property type="entry name" value="DOCKER"/>
    <property type="match status" value="1"/>
</dbReference>
<proteinExistence type="inferred from homology"/>
<protein>
    <submittedName>
        <fullName evidence="3">Jg19682 protein</fullName>
    </submittedName>
</protein>
<dbReference type="InterPro" id="IPR026791">
    <property type="entry name" value="DOCK"/>
</dbReference>
<dbReference type="InterPro" id="IPR046770">
    <property type="entry name" value="DOCKER_Lobe_B"/>
</dbReference>
<evidence type="ECO:0000259" key="2">
    <source>
        <dbReference type="PROSITE" id="PS51651"/>
    </source>
</evidence>
<dbReference type="GO" id="GO:0005085">
    <property type="term" value="F:guanyl-nucleotide exchange factor activity"/>
    <property type="evidence" value="ECO:0007669"/>
    <property type="project" value="InterPro"/>
</dbReference>
<dbReference type="PANTHER" id="PTHR45653:SF12">
    <property type="entry name" value="SPONGE, ISOFORM E"/>
    <property type="match status" value="1"/>
</dbReference>
<dbReference type="OrthoDB" id="18896at2759"/>
<feature type="non-terminal residue" evidence="3">
    <location>
        <position position="1"/>
    </location>
</feature>
<dbReference type="EMBL" id="CAKXAJ010008158">
    <property type="protein sequence ID" value="CAH2210735.1"/>
    <property type="molecule type" value="Genomic_DNA"/>
</dbReference>
<dbReference type="Pfam" id="PF20422">
    <property type="entry name" value="DHR-2_Lobe_B"/>
    <property type="match status" value="1"/>
</dbReference>
<dbReference type="GO" id="GO:0005737">
    <property type="term" value="C:cytoplasm"/>
    <property type="evidence" value="ECO:0007669"/>
    <property type="project" value="TreeGrafter"/>
</dbReference>
<dbReference type="InterPro" id="IPR027357">
    <property type="entry name" value="DOCKER_dom"/>
</dbReference>
<evidence type="ECO:0000313" key="4">
    <source>
        <dbReference type="Proteomes" id="UP000838756"/>
    </source>
</evidence>
<comment type="similarity">
    <text evidence="1">Belongs to the DOCK family.</text>
</comment>
<dbReference type="GO" id="GO:0005886">
    <property type="term" value="C:plasma membrane"/>
    <property type="evidence" value="ECO:0007669"/>
    <property type="project" value="TreeGrafter"/>
</dbReference>
<accession>A0A8S4QHG5</accession>
<comment type="caution">
    <text evidence="3">The sequence shown here is derived from an EMBL/GenBank/DDBJ whole genome shotgun (WGS) entry which is preliminary data.</text>
</comment>
<keyword evidence="4" id="KW-1185">Reference proteome</keyword>
<name>A0A8S4QHG5_9NEOP</name>
<dbReference type="AlphaFoldDB" id="A0A8S4QHG5"/>
<dbReference type="GO" id="GO:0031267">
    <property type="term" value="F:small GTPase binding"/>
    <property type="evidence" value="ECO:0007669"/>
    <property type="project" value="TreeGrafter"/>
</dbReference>
<evidence type="ECO:0000256" key="1">
    <source>
        <dbReference type="PROSITE-ProRule" id="PRU00984"/>
    </source>
</evidence>
<dbReference type="PANTHER" id="PTHR45653">
    <property type="entry name" value="DEDICATOR OF CYTOKINESIS"/>
    <property type="match status" value="1"/>
</dbReference>
<sequence length="116" mass="13512">KLGTTIKLVTDIQICNVKPVTSRRNWPSGAPEQVKRFYACNDVDTFLCDRPLHKPPIDKENEFKSLWIERTTLVTENTLPGILRWSEVISRSMEEIPPVEVRTLHFSNFSYLFITF</sequence>
<organism evidence="3 4">
    <name type="scientific">Pararge aegeria aegeria</name>
    <dbReference type="NCBI Taxonomy" id="348720"/>
    <lineage>
        <taxon>Eukaryota</taxon>
        <taxon>Metazoa</taxon>
        <taxon>Ecdysozoa</taxon>
        <taxon>Arthropoda</taxon>
        <taxon>Hexapoda</taxon>
        <taxon>Insecta</taxon>
        <taxon>Pterygota</taxon>
        <taxon>Neoptera</taxon>
        <taxon>Endopterygota</taxon>
        <taxon>Lepidoptera</taxon>
        <taxon>Glossata</taxon>
        <taxon>Ditrysia</taxon>
        <taxon>Papilionoidea</taxon>
        <taxon>Nymphalidae</taxon>
        <taxon>Satyrinae</taxon>
        <taxon>Satyrini</taxon>
        <taxon>Parargina</taxon>
        <taxon>Pararge</taxon>
    </lineage>
</organism>
<evidence type="ECO:0000313" key="3">
    <source>
        <dbReference type="EMBL" id="CAH2210735.1"/>
    </source>
</evidence>
<dbReference type="Proteomes" id="UP000838756">
    <property type="component" value="Unassembled WGS sequence"/>
</dbReference>
<feature type="domain" description="DOCKER" evidence="2">
    <location>
        <begin position="1"/>
        <end position="116"/>
    </location>
</feature>
<reference evidence="3" key="1">
    <citation type="submission" date="2022-03" db="EMBL/GenBank/DDBJ databases">
        <authorList>
            <person name="Lindestad O."/>
        </authorList>
    </citation>
    <scope>NUCLEOTIDE SEQUENCE</scope>
</reference>